<accession>A0ABS8D5U0</accession>
<protein>
    <submittedName>
        <fullName evidence="3">YceI family protein</fullName>
    </submittedName>
</protein>
<comment type="caution">
    <text evidence="3">The sequence shown here is derived from an EMBL/GenBank/DDBJ whole genome shotgun (WGS) entry which is preliminary data.</text>
</comment>
<dbReference type="EMBL" id="JAJBZT010000004">
    <property type="protein sequence ID" value="MCB6183580.1"/>
    <property type="molecule type" value="Genomic_DNA"/>
</dbReference>
<dbReference type="Proteomes" id="UP001165395">
    <property type="component" value="Unassembled WGS sequence"/>
</dbReference>
<sequence length="187" mass="20040">MKKLLVAALLASSSVGAFAADTYQLDSTHTYPTFEISHMGYSITRGTFDKTSGTLSLDLAAKKGSLEAVIDTTSLDTGFDKRDEHLKSPDFFNVEKFPTATVKADKFVFEGDKLVAAEGSLTLLGVSKPVKLNVVSFKCAPSPMTKKDTCGAEVVANIKRSDFGMTTYLPAVGDDVKISVQVEAVKK</sequence>
<keyword evidence="4" id="KW-1185">Reference proteome</keyword>
<feature type="domain" description="Lipid/polyisoprenoid-binding YceI-like" evidence="2">
    <location>
        <begin position="22"/>
        <end position="185"/>
    </location>
</feature>
<name>A0ABS8D5U0_9NEIS</name>
<dbReference type="SMART" id="SM00867">
    <property type="entry name" value="YceI"/>
    <property type="match status" value="1"/>
</dbReference>
<evidence type="ECO:0000259" key="2">
    <source>
        <dbReference type="SMART" id="SM00867"/>
    </source>
</evidence>
<dbReference type="Pfam" id="PF04264">
    <property type="entry name" value="YceI"/>
    <property type="match status" value="1"/>
</dbReference>
<dbReference type="InterPro" id="IPR007372">
    <property type="entry name" value="Lipid/polyisoprenoid-bd_YceI"/>
</dbReference>
<dbReference type="Gene3D" id="2.40.128.110">
    <property type="entry name" value="Lipid/polyisoprenoid-binding, YceI-like"/>
    <property type="match status" value="1"/>
</dbReference>
<dbReference type="PANTHER" id="PTHR34406">
    <property type="entry name" value="PROTEIN YCEI"/>
    <property type="match status" value="1"/>
</dbReference>
<dbReference type="InterPro" id="IPR036761">
    <property type="entry name" value="TTHA0802/YceI-like_sf"/>
</dbReference>
<feature type="chain" id="PRO_5045601045" evidence="1">
    <location>
        <begin position="20"/>
        <end position="187"/>
    </location>
</feature>
<gene>
    <name evidence="3" type="ORF">LIN78_08470</name>
</gene>
<feature type="signal peptide" evidence="1">
    <location>
        <begin position="1"/>
        <end position="19"/>
    </location>
</feature>
<evidence type="ECO:0000313" key="3">
    <source>
        <dbReference type="EMBL" id="MCB6183580.1"/>
    </source>
</evidence>
<proteinExistence type="predicted"/>
<dbReference type="RefSeq" id="WP_227180362.1">
    <property type="nucleotide sequence ID" value="NZ_JAJBZT010000004.1"/>
</dbReference>
<reference evidence="3" key="1">
    <citation type="submission" date="2021-10" db="EMBL/GenBank/DDBJ databases">
        <title>The complete genome sequence of Leeia sp. TBRC 13508.</title>
        <authorList>
            <person name="Charoenyingcharoen P."/>
            <person name="Yukphan P."/>
        </authorList>
    </citation>
    <scope>NUCLEOTIDE SEQUENCE</scope>
    <source>
        <strain evidence="3">TBRC 13508</strain>
    </source>
</reference>
<dbReference type="PANTHER" id="PTHR34406:SF2">
    <property type="entry name" value="PERIPLASMIC PROTEIN"/>
    <property type="match status" value="1"/>
</dbReference>
<keyword evidence="1" id="KW-0732">Signal</keyword>
<organism evidence="3 4">
    <name type="scientific">Leeia speluncae</name>
    <dbReference type="NCBI Taxonomy" id="2884804"/>
    <lineage>
        <taxon>Bacteria</taxon>
        <taxon>Pseudomonadati</taxon>
        <taxon>Pseudomonadota</taxon>
        <taxon>Betaproteobacteria</taxon>
        <taxon>Neisseriales</taxon>
        <taxon>Leeiaceae</taxon>
        <taxon>Leeia</taxon>
    </lineage>
</organism>
<evidence type="ECO:0000313" key="4">
    <source>
        <dbReference type="Proteomes" id="UP001165395"/>
    </source>
</evidence>
<evidence type="ECO:0000256" key="1">
    <source>
        <dbReference type="SAM" id="SignalP"/>
    </source>
</evidence>
<dbReference type="SUPFAM" id="SSF101874">
    <property type="entry name" value="YceI-like"/>
    <property type="match status" value="1"/>
</dbReference>